<evidence type="ECO:0000313" key="3">
    <source>
        <dbReference type="Proteomes" id="UP001374579"/>
    </source>
</evidence>
<dbReference type="InterPro" id="IPR002347">
    <property type="entry name" value="SDR_fam"/>
</dbReference>
<dbReference type="InterPro" id="IPR036291">
    <property type="entry name" value="NAD(P)-bd_dom_sf"/>
</dbReference>
<dbReference type="PANTHER" id="PTHR43157:SF72">
    <property type="entry name" value="RETINOL DEHYDROGENASE 14"/>
    <property type="match status" value="1"/>
</dbReference>
<keyword evidence="1" id="KW-0560">Oxidoreductase</keyword>
<name>A0AAN9BD20_9CAEN</name>
<comment type="caution">
    <text evidence="2">The sequence shown here is derived from an EMBL/GenBank/DDBJ whole genome shotgun (WGS) entry which is preliminary data.</text>
</comment>
<organism evidence="2 3">
    <name type="scientific">Littorina saxatilis</name>
    <dbReference type="NCBI Taxonomy" id="31220"/>
    <lineage>
        <taxon>Eukaryota</taxon>
        <taxon>Metazoa</taxon>
        <taxon>Spiralia</taxon>
        <taxon>Lophotrochozoa</taxon>
        <taxon>Mollusca</taxon>
        <taxon>Gastropoda</taxon>
        <taxon>Caenogastropoda</taxon>
        <taxon>Littorinimorpha</taxon>
        <taxon>Littorinoidea</taxon>
        <taxon>Littorinidae</taxon>
        <taxon>Littorina</taxon>
    </lineage>
</organism>
<evidence type="ECO:0000256" key="1">
    <source>
        <dbReference type="ARBA" id="ARBA00023002"/>
    </source>
</evidence>
<gene>
    <name evidence="2" type="ORF">V1264_018611</name>
</gene>
<dbReference type="GO" id="GO:0016491">
    <property type="term" value="F:oxidoreductase activity"/>
    <property type="evidence" value="ECO:0007669"/>
    <property type="project" value="UniProtKB-KW"/>
</dbReference>
<dbReference type="Proteomes" id="UP001374579">
    <property type="component" value="Unassembled WGS sequence"/>
</dbReference>
<dbReference type="SUPFAM" id="SSF51735">
    <property type="entry name" value="NAD(P)-binding Rossmann-fold domains"/>
    <property type="match status" value="1"/>
</dbReference>
<dbReference type="Gene3D" id="3.40.50.720">
    <property type="entry name" value="NAD(P)-binding Rossmann-like Domain"/>
    <property type="match status" value="1"/>
</dbReference>
<reference evidence="2 3" key="1">
    <citation type="submission" date="2024-02" db="EMBL/GenBank/DDBJ databases">
        <title>Chromosome-scale genome assembly of the rough periwinkle Littorina saxatilis.</title>
        <authorList>
            <person name="De Jode A."/>
            <person name="Faria R."/>
            <person name="Formenti G."/>
            <person name="Sims Y."/>
            <person name="Smith T.P."/>
            <person name="Tracey A."/>
            <person name="Wood J.M.D."/>
            <person name="Zagrodzka Z.B."/>
            <person name="Johannesson K."/>
            <person name="Butlin R.K."/>
            <person name="Leder E.H."/>
        </authorList>
    </citation>
    <scope>NUCLEOTIDE SEQUENCE [LARGE SCALE GENOMIC DNA]</scope>
    <source>
        <strain evidence="2">Snail1</strain>
        <tissue evidence="2">Muscle</tissue>
    </source>
</reference>
<dbReference type="EMBL" id="JBAMIC010000008">
    <property type="protein sequence ID" value="KAK7103778.1"/>
    <property type="molecule type" value="Genomic_DNA"/>
</dbReference>
<proteinExistence type="predicted"/>
<sequence length="318" mass="35022">MAWWKICVVAGGYVLLMIIRRITRQRRLCKSPETMKGKTAIITGANCGIGEATALEMAKRHARVILACRDEQKAEDAVKYIRRNTSNGELIVRKLDLASLASVRAFCGKILEEERHIDVLVNNAGVFQSLYGKTEDGFEMQMGVNHFGHFLLTNLLLDRLKESAPSRIIVVSSSLHKGGIIKFDDLNSEKGYDKKKGYSNSKLANCLFSRELSQRIKGTGVNVYCVSPGFCPATSLGRHVMSGFVRTLLTPVVVLLGLKTSEEGCQTIIYCTVASELADVTDGYFASCRQEPWSEAAGDLGAAKKLWELSEKMTGMIA</sequence>
<evidence type="ECO:0000313" key="2">
    <source>
        <dbReference type="EMBL" id="KAK7103778.1"/>
    </source>
</evidence>
<dbReference type="Pfam" id="PF00106">
    <property type="entry name" value="adh_short"/>
    <property type="match status" value="1"/>
</dbReference>
<dbReference type="PRINTS" id="PR00081">
    <property type="entry name" value="GDHRDH"/>
</dbReference>
<dbReference type="PANTHER" id="PTHR43157">
    <property type="entry name" value="PHOSPHATIDYLINOSITOL-GLYCAN BIOSYNTHESIS CLASS F PROTEIN-RELATED"/>
    <property type="match status" value="1"/>
</dbReference>
<accession>A0AAN9BD20</accession>
<keyword evidence="3" id="KW-1185">Reference proteome</keyword>
<dbReference type="AlphaFoldDB" id="A0AAN9BD20"/>
<protein>
    <submittedName>
        <fullName evidence="2">Uncharacterized protein</fullName>
    </submittedName>
</protein>